<dbReference type="EMBL" id="JAKOGI010000077">
    <property type="protein sequence ID" value="KAJ8445482.1"/>
    <property type="molecule type" value="Genomic_DNA"/>
</dbReference>
<reference evidence="11" key="1">
    <citation type="submission" date="2022-04" db="EMBL/GenBank/DDBJ databases">
        <title>Carnegiea gigantea Genome sequencing and assembly v2.</title>
        <authorList>
            <person name="Copetti D."/>
            <person name="Sanderson M.J."/>
            <person name="Burquez A."/>
            <person name="Wojciechowski M.F."/>
        </authorList>
    </citation>
    <scope>NUCLEOTIDE SEQUENCE</scope>
    <source>
        <strain evidence="11">SGP5-SGP5p</strain>
        <tissue evidence="11">Aerial part</tissue>
    </source>
</reference>
<feature type="compositionally biased region" description="Basic and acidic residues" evidence="9">
    <location>
        <begin position="101"/>
        <end position="120"/>
    </location>
</feature>
<dbReference type="OrthoDB" id="1927254at2759"/>
<evidence type="ECO:0000313" key="12">
    <source>
        <dbReference type="Proteomes" id="UP001153076"/>
    </source>
</evidence>
<feature type="compositionally biased region" description="Polar residues" evidence="9">
    <location>
        <begin position="88"/>
        <end position="100"/>
    </location>
</feature>
<dbReference type="PROSITE" id="PS01361">
    <property type="entry name" value="ZF_DOF_1"/>
    <property type="match status" value="1"/>
</dbReference>
<evidence type="ECO:0000256" key="2">
    <source>
        <dbReference type="ARBA" id="ARBA00022771"/>
    </source>
</evidence>
<evidence type="ECO:0000256" key="6">
    <source>
        <dbReference type="ARBA" id="ARBA00023163"/>
    </source>
</evidence>
<keyword evidence="5 8" id="KW-0238">DNA-binding</keyword>
<keyword evidence="4" id="KW-0805">Transcription regulation</keyword>
<feature type="compositionally biased region" description="Low complexity" evidence="9">
    <location>
        <begin position="230"/>
        <end position="248"/>
    </location>
</feature>
<keyword evidence="7 8" id="KW-0539">Nucleus</keyword>
<evidence type="ECO:0000256" key="8">
    <source>
        <dbReference type="PROSITE-ProRule" id="PRU00071"/>
    </source>
</evidence>
<comment type="caution">
    <text evidence="11">The sequence shown here is derived from an EMBL/GenBank/DDBJ whole genome shotgun (WGS) entry which is preliminary data.</text>
</comment>
<dbReference type="AlphaFoldDB" id="A0A9Q1QKD6"/>
<sequence length="456" mass="49631">MLENIDSAIKLFGKTIRLGSNPYGDAVIASRIEASADYDDGCDSTSSDGNLFCSKQGKNCGIEICSTGEPTDDNQGEESSSISILEVSKTQSTTTENLKTLSDEKDCSTQDHAQKEDHSDQTSSNQSEAQNPPKKPDEILPCPRCNSMDTKFCYFNNYNLNQPRHFCKNCQRYWTAGGTMRNVPVGSGRRKNKNSSLSGSQPNHIVIHEAPSGLTHQGMIPGMRVFGSESSGSTLNRGGNSSSSGLDGFVRPKMRILAPCGLSGNQGKETSKGLIPPQMACFPGSPWPYAWNSIPWQSGCPLPFYMAPPQWICNPPAEHWNLHLVQNPSTCPDPNSSSLGKHSRDGTMLAPSNFNNKQLAKERRSDNQTPQVLMPKTLRIIDDPIEVARSSVCGSLAMKKDKGRSSNIGGRIFGGFHPYKGVDLQRVNATAEGSHRVNQTNPAAFSRSLSFHEIGQ</sequence>
<evidence type="ECO:0000256" key="4">
    <source>
        <dbReference type="ARBA" id="ARBA00023015"/>
    </source>
</evidence>
<evidence type="ECO:0000256" key="1">
    <source>
        <dbReference type="ARBA" id="ARBA00022723"/>
    </source>
</evidence>
<evidence type="ECO:0000313" key="11">
    <source>
        <dbReference type="EMBL" id="KAJ8445482.1"/>
    </source>
</evidence>
<dbReference type="GO" id="GO:0003677">
    <property type="term" value="F:DNA binding"/>
    <property type="evidence" value="ECO:0007669"/>
    <property type="project" value="UniProtKB-UniRule"/>
</dbReference>
<dbReference type="InterPro" id="IPR003851">
    <property type="entry name" value="Znf_Dof"/>
</dbReference>
<evidence type="ECO:0000256" key="7">
    <source>
        <dbReference type="ARBA" id="ARBA00023242"/>
    </source>
</evidence>
<dbReference type="GO" id="GO:0003700">
    <property type="term" value="F:DNA-binding transcription factor activity"/>
    <property type="evidence" value="ECO:0007669"/>
    <property type="project" value="InterPro"/>
</dbReference>
<proteinExistence type="predicted"/>
<dbReference type="GO" id="GO:0008270">
    <property type="term" value="F:zinc ion binding"/>
    <property type="evidence" value="ECO:0007669"/>
    <property type="project" value="UniProtKB-KW"/>
</dbReference>
<keyword evidence="6" id="KW-0804">Transcription</keyword>
<evidence type="ECO:0000256" key="9">
    <source>
        <dbReference type="SAM" id="MobiDB-lite"/>
    </source>
</evidence>
<dbReference type="InterPro" id="IPR045174">
    <property type="entry name" value="Dof"/>
</dbReference>
<dbReference type="GO" id="GO:0005634">
    <property type="term" value="C:nucleus"/>
    <property type="evidence" value="ECO:0007669"/>
    <property type="project" value="UniProtKB-SubCell"/>
</dbReference>
<dbReference type="Pfam" id="PF02701">
    <property type="entry name" value="Zn_ribbon_Dof"/>
    <property type="match status" value="1"/>
</dbReference>
<gene>
    <name evidence="11" type="ORF">Cgig2_031295</name>
</gene>
<feature type="region of interest" description="Disordered" evidence="9">
    <location>
        <begin position="229"/>
        <end position="248"/>
    </location>
</feature>
<feature type="region of interest" description="Disordered" evidence="9">
    <location>
        <begin position="184"/>
        <end position="203"/>
    </location>
</feature>
<evidence type="ECO:0000256" key="5">
    <source>
        <dbReference type="ARBA" id="ARBA00023125"/>
    </source>
</evidence>
<keyword evidence="1" id="KW-0479">Metal-binding</keyword>
<name>A0A9Q1QKD6_9CARY</name>
<evidence type="ECO:0000256" key="3">
    <source>
        <dbReference type="ARBA" id="ARBA00022833"/>
    </source>
</evidence>
<dbReference type="PANTHER" id="PTHR31089">
    <property type="entry name" value="CYCLIC DOF FACTOR 2"/>
    <property type="match status" value="1"/>
</dbReference>
<accession>A0A9Q1QKD6</accession>
<feature type="domain" description="Dof-type" evidence="10">
    <location>
        <begin position="140"/>
        <end position="194"/>
    </location>
</feature>
<keyword evidence="12" id="KW-1185">Reference proteome</keyword>
<dbReference type="PANTHER" id="PTHR31089:SF22">
    <property type="entry name" value="CYCLIC DOF FACTOR 4"/>
    <property type="match status" value="1"/>
</dbReference>
<feature type="compositionally biased region" description="Polar residues" evidence="9">
    <location>
        <begin position="121"/>
        <end position="130"/>
    </location>
</feature>
<organism evidence="11 12">
    <name type="scientific">Carnegiea gigantea</name>
    <dbReference type="NCBI Taxonomy" id="171969"/>
    <lineage>
        <taxon>Eukaryota</taxon>
        <taxon>Viridiplantae</taxon>
        <taxon>Streptophyta</taxon>
        <taxon>Embryophyta</taxon>
        <taxon>Tracheophyta</taxon>
        <taxon>Spermatophyta</taxon>
        <taxon>Magnoliopsida</taxon>
        <taxon>eudicotyledons</taxon>
        <taxon>Gunneridae</taxon>
        <taxon>Pentapetalae</taxon>
        <taxon>Caryophyllales</taxon>
        <taxon>Cactineae</taxon>
        <taxon>Cactaceae</taxon>
        <taxon>Cactoideae</taxon>
        <taxon>Echinocereeae</taxon>
        <taxon>Carnegiea</taxon>
    </lineage>
</organism>
<dbReference type="PROSITE" id="PS50884">
    <property type="entry name" value="ZF_DOF_2"/>
    <property type="match status" value="1"/>
</dbReference>
<keyword evidence="3" id="KW-0862">Zinc</keyword>
<protein>
    <recommendedName>
        <fullName evidence="10">Dof-type domain-containing protein</fullName>
    </recommendedName>
</protein>
<feature type="compositionally biased region" description="Polar residues" evidence="9">
    <location>
        <begin position="194"/>
        <end position="203"/>
    </location>
</feature>
<feature type="region of interest" description="Disordered" evidence="9">
    <location>
        <begin position="68"/>
        <end position="141"/>
    </location>
</feature>
<dbReference type="Proteomes" id="UP001153076">
    <property type="component" value="Unassembled WGS sequence"/>
</dbReference>
<keyword evidence="2 8" id="KW-0863">Zinc-finger</keyword>
<evidence type="ECO:0000259" key="10">
    <source>
        <dbReference type="PROSITE" id="PS50884"/>
    </source>
</evidence>
<comment type="subcellular location">
    <subcellularLocation>
        <location evidence="8">Nucleus</location>
    </subcellularLocation>
</comment>